<dbReference type="InterPro" id="IPR000807">
    <property type="entry name" value="ImidazoleglycerolP_deHydtase"/>
</dbReference>
<dbReference type="SUPFAM" id="SSF54211">
    <property type="entry name" value="Ribosomal protein S5 domain 2-like"/>
    <property type="match status" value="2"/>
</dbReference>
<feature type="region of interest" description="Disordered" evidence="8">
    <location>
        <begin position="1"/>
        <end position="24"/>
    </location>
</feature>
<comment type="subcellular location">
    <subcellularLocation>
        <location evidence="6 7">Cytoplasm</location>
    </subcellularLocation>
</comment>
<dbReference type="NCBIfam" id="NF002106">
    <property type="entry name" value="PRK00951.1-1"/>
    <property type="match status" value="1"/>
</dbReference>
<dbReference type="Gene3D" id="3.30.230.40">
    <property type="entry name" value="Imidazole glycerol phosphate dehydratase, domain 1"/>
    <property type="match status" value="2"/>
</dbReference>
<evidence type="ECO:0000256" key="5">
    <source>
        <dbReference type="ARBA" id="ARBA00023239"/>
    </source>
</evidence>
<dbReference type="RefSeq" id="WP_221185016.1">
    <property type="nucleotide sequence ID" value="NZ_CAJHAH010000001.1"/>
</dbReference>
<evidence type="ECO:0000313" key="10">
    <source>
        <dbReference type="Proteomes" id="UP000588111"/>
    </source>
</evidence>
<evidence type="ECO:0000256" key="8">
    <source>
        <dbReference type="SAM" id="MobiDB-lite"/>
    </source>
</evidence>
<comment type="pathway">
    <text evidence="1 6 7">Amino-acid biosynthesis; L-histidine biosynthesis; L-histidine from 5-phospho-alpha-D-ribose 1-diphosphate: step 6/9.</text>
</comment>
<keyword evidence="3 6" id="KW-0028">Amino-acid biosynthesis</keyword>
<dbReference type="PROSITE" id="PS00955">
    <property type="entry name" value="IGP_DEHYDRATASE_2"/>
    <property type="match status" value="1"/>
</dbReference>
<dbReference type="InterPro" id="IPR038494">
    <property type="entry name" value="IGPD_sf"/>
</dbReference>
<dbReference type="Proteomes" id="UP000588111">
    <property type="component" value="Unassembled WGS sequence"/>
</dbReference>
<dbReference type="GO" id="GO:0004424">
    <property type="term" value="F:imidazoleglycerol-phosphate dehydratase activity"/>
    <property type="evidence" value="ECO:0007669"/>
    <property type="project" value="UniProtKB-UniRule"/>
</dbReference>
<proteinExistence type="inferred from homology"/>
<keyword evidence="5 6" id="KW-0456">Lyase</keyword>
<dbReference type="PANTHER" id="PTHR23133">
    <property type="entry name" value="IMIDAZOLEGLYCEROL-PHOSPHATE DEHYDRATASE HIS7"/>
    <property type="match status" value="1"/>
</dbReference>
<dbReference type="NCBIfam" id="NF002111">
    <property type="entry name" value="PRK00951.2-1"/>
    <property type="match status" value="1"/>
</dbReference>
<organism evidence="9 10">
    <name type="scientific">Psychrobacter luti</name>
    <dbReference type="NCBI Taxonomy" id="198481"/>
    <lineage>
        <taxon>Bacteria</taxon>
        <taxon>Pseudomonadati</taxon>
        <taxon>Pseudomonadota</taxon>
        <taxon>Gammaproteobacteria</taxon>
        <taxon>Moraxellales</taxon>
        <taxon>Moraxellaceae</taxon>
        <taxon>Psychrobacter</taxon>
    </lineage>
</organism>
<evidence type="ECO:0000256" key="1">
    <source>
        <dbReference type="ARBA" id="ARBA00005047"/>
    </source>
</evidence>
<accession>A0A839TEF0</accession>
<feature type="compositionally biased region" description="Low complexity" evidence="8">
    <location>
        <begin position="1"/>
        <end position="15"/>
    </location>
</feature>
<evidence type="ECO:0000256" key="2">
    <source>
        <dbReference type="ARBA" id="ARBA00016664"/>
    </source>
</evidence>
<dbReference type="NCBIfam" id="NF002114">
    <property type="entry name" value="PRK00951.2-4"/>
    <property type="match status" value="1"/>
</dbReference>
<reference evidence="9 10" key="1">
    <citation type="submission" date="2020-08" db="EMBL/GenBank/DDBJ databases">
        <title>Genomic Encyclopedia of Type Strains, Phase III (KMG-III): the genomes of soil and plant-associated and newly described type strains.</title>
        <authorList>
            <person name="Whitman W."/>
        </authorList>
    </citation>
    <scope>NUCLEOTIDE SEQUENCE [LARGE SCALE GENOMIC DNA]</scope>
    <source>
        <strain evidence="9 10">CECT 5885</strain>
    </source>
</reference>
<sequence>MTANSTTTTNTADTTGQNQSANLNLHGRPARIATVERNTAETQVTCAVNLDGTGQGTVDTGVPFLDHMIDQIKRHGLFDLDIKCTGDTFIDDHHSVEDTGITLGQAFNKALGDKKGIRRYGHFYAPLDESLTRAVVDLSGRPGLHMDIPFTRSHVGNFDVDLFSEFFYGFVNHSWMTVHLDNLKGKNSHHQIESTFKAFARALRMACEYDERALNTLPSTKEAF</sequence>
<dbReference type="HAMAP" id="MF_00076">
    <property type="entry name" value="HisB"/>
    <property type="match status" value="1"/>
</dbReference>
<dbReference type="InterPro" id="IPR020568">
    <property type="entry name" value="Ribosomal_Su5_D2-typ_SF"/>
</dbReference>
<dbReference type="Pfam" id="PF00475">
    <property type="entry name" value="IGPD"/>
    <property type="match status" value="1"/>
</dbReference>
<evidence type="ECO:0000256" key="4">
    <source>
        <dbReference type="ARBA" id="ARBA00023102"/>
    </source>
</evidence>
<dbReference type="GO" id="GO:0005737">
    <property type="term" value="C:cytoplasm"/>
    <property type="evidence" value="ECO:0007669"/>
    <property type="project" value="UniProtKB-SubCell"/>
</dbReference>
<dbReference type="CDD" id="cd07914">
    <property type="entry name" value="IGPD"/>
    <property type="match status" value="1"/>
</dbReference>
<dbReference type="PROSITE" id="PS00954">
    <property type="entry name" value="IGP_DEHYDRATASE_1"/>
    <property type="match status" value="1"/>
</dbReference>
<keyword evidence="4 6" id="KW-0368">Histidine biosynthesis</keyword>
<dbReference type="EMBL" id="JACHXL010000002">
    <property type="protein sequence ID" value="MBB3106424.1"/>
    <property type="molecule type" value="Genomic_DNA"/>
</dbReference>
<gene>
    <name evidence="6" type="primary">hisB</name>
    <name evidence="9" type="ORF">FHS24_000925</name>
</gene>
<keyword evidence="6" id="KW-0963">Cytoplasm</keyword>
<dbReference type="GO" id="GO:0000105">
    <property type="term" value="P:L-histidine biosynthetic process"/>
    <property type="evidence" value="ECO:0007669"/>
    <property type="project" value="UniProtKB-UniRule"/>
</dbReference>
<comment type="catalytic activity">
    <reaction evidence="6 7">
        <text>D-erythro-1-(imidazol-4-yl)glycerol 3-phosphate = 3-(imidazol-4-yl)-2-oxopropyl phosphate + H2O</text>
        <dbReference type="Rhea" id="RHEA:11040"/>
        <dbReference type="ChEBI" id="CHEBI:15377"/>
        <dbReference type="ChEBI" id="CHEBI:57766"/>
        <dbReference type="ChEBI" id="CHEBI:58278"/>
        <dbReference type="EC" id="4.2.1.19"/>
    </reaction>
</comment>
<dbReference type="InterPro" id="IPR020565">
    <property type="entry name" value="ImidazoleglycerP_deHydtase_CS"/>
</dbReference>
<dbReference type="FunFam" id="3.30.230.40:FF:000003">
    <property type="entry name" value="Imidazoleglycerol-phosphate dehydratase HisB"/>
    <property type="match status" value="1"/>
</dbReference>
<evidence type="ECO:0000313" key="9">
    <source>
        <dbReference type="EMBL" id="MBB3106424.1"/>
    </source>
</evidence>
<keyword evidence="10" id="KW-1185">Reference proteome</keyword>
<dbReference type="UniPathway" id="UPA00031">
    <property type="reaction ID" value="UER00011"/>
</dbReference>
<dbReference type="PANTHER" id="PTHR23133:SF2">
    <property type="entry name" value="IMIDAZOLEGLYCEROL-PHOSPHATE DEHYDRATASE"/>
    <property type="match status" value="1"/>
</dbReference>
<comment type="similarity">
    <text evidence="6 7">Belongs to the imidazoleglycerol-phosphate dehydratase family.</text>
</comment>
<dbReference type="AlphaFoldDB" id="A0A839TEF0"/>
<comment type="caution">
    <text evidence="9">The sequence shown here is derived from an EMBL/GenBank/DDBJ whole genome shotgun (WGS) entry which is preliminary data.</text>
</comment>
<protein>
    <recommendedName>
        <fullName evidence="2 6">Imidazoleglycerol-phosphate dehydratase</fullName>
        <shortName evidence="6">IGPD</shortName>
        <ecNumber evidence="6 7">4.2.1.19</ecNumber>
    </recommendedName>
</protein>
<dbReference type="FunFam" id="3.30.230.40:FF:000001">
    <property type="entry name" value="Imidazoleglycerol-phosphate dehydratase HisB"/>
    <property type="match status" value="1"/>
</dbReference>
<evidence type="ECO:0000256" key="6">
    <source>
        <dbReference type="HAMAP-Rule" id="MF_00076"/>
    </source>
</evidence>
<dbReference type="EC" id="4.2.1.19" evidence="6 7"/>
<evidence type="ECO:0000256" key="3">
    <source>
        <dbReference type="ARBA" id="ARBA00022605"/>
    </source>
</evidence>
<name>A0A839TEF0_9GAMM</name>
<evidence type="ECO:0000256" key="7">
    <source>
        <dbReference type="RuleBase" id="RU000599"/>
    </source>
</evidence>